<evidence type="ECO:0000256" key="4">
    <source>
        <dbReference type="ARBA" id="ARBA00023002"/>
    </source>
</evidence>
<dbReference type="GO" id="GO:0020037">
    <property type="term" value="F:heme binding"/>
    <property type="evidence" value="ECO:0007669"/>
    <property type="project" value="InterPro"/>
</dbReference>
<dbReference type="Proteomes" id="UP000467385">
    <property type="component" value="Chromosome"/>
</dbReference>
<accession>A0A1X1TNX8</accession>
<dbReference type="PANTHER" id="PTHR46696:SF1">
    <property type="entry name" value="CYTOCHROME P450 YJIB-RELATED"/>
    <property type="match status" value="1"/>
</dbReference>
<proteinExistence type="inferred from homology"/>
<dbReference type="PROSITE" id="PS00086">
    <property type="entry name" value="CYTOCHROME_P450"/>
    <property type="match status" value="1"/>
</dbReference>
<protein>
    <submittedName>
        <fullName evidence="8">Cytochrome P450</fullName>
    </submittedName>
</protein>
<dbReference type="Pfam" id="PF00067">
    <property type="entry name" value="p450"/>
    <property type="match status" value="1"/>
</dbReference>
<dbReference type="EMBL" id="AP022613">
    <property type="protein sequence ID" value="BBZ37748.1"/>
    <property type="molecule type" value="Genomic_DNA"/>
</dbReference>
<dbReference type="InterPro" id="IPR036396">
    <property type="entry name" value="Cyt_P450_sf"/>
</dbReference>
<dbReference type="AlphaFoldDB" id="A0A1X1TNX8"/>
<dbReference type="SUPFAM" id="SSF48264">
    <property type="entry name" value="Cytochrome P450"/>
    <property type="match status" value="1"/>
</dbReference>
<dbReference type="RefSeq" id="WP_085231533.1">
    <property type="nucleotide sequence ID" value="NZ_AP022613.1"/>
</dbReference>
<evidence type="ECO:0000313" key="8">
    <source>
        <dbReference type="EMBL" id="BBZ37748.1"/>
    </source>
</evidence>
<reference evidence="8 9" key="1">
    <citation type="journal article" date="2019" name="Emerg. Microbes Infect.">
        <title>Comprehensive subspecies identification of 175 nontuberculous mycobacteria species based on 7547 genomic profiles.</title>
        <authorList>
            <person name="Matsumoto Y."/>
            <person name="Kinjo T."/>
            <person name="Motooka D."/>
            <person name="Nabeya D."/>
            <person name="Jung N."/>
            <person name="Uechi K."/>
            <person name="Horii T."/>
            <person name="Iida T."/>
            <person name="Fujita J."/>
            <person name="Nakamura S."/>
        </authorList>
    </citation>
    <scope>NUCLEOTIDE SEQUENCE [LARGE SCALE GENOMIC DNA]</scope>
    <source>
        <strain evidence="8 9">JCM 14738</strain>
    </source>
</reference>
<evidence type="ECO:0000256" key="1">
    <source>
        <dbReference type="ARBA" id="ARBA00010617"/>
    </source>
</evidence>
<gene>
    <name evidence="8" type="ORF">MCNS_08110</name>
</gene>
<evidence type="ECO:0000256" key="6">
    <source>
        <dbReference type="ARBA" id="ARBA00023033"/>
    </source>
</evidence>
<dbReference type="STRING" id="44010.AWC00_04945"/>
<keyword evidence="5 7" id="KW-0408">Iron</keyword>
<evidence type="ECO:0000256" key="7">
    <source>
        <dbReference type="RuleBase" id="RU000461"/>
    </source>
</evidence>
<evidence type="ECO:0000256" key="3">
    <source>
        <dbReference type="ARBA" id="ARBA00022723"/>
    </source>
</evidence>
<organism evidence="8 9">
    <name type="scientific">Mycobacterium conspicuum</name>
    <dbReference type="NCBI Taxonomy" id="44010"/>
    <lineage>
        <taxon>Bacteria</taxon>
        <taxon>Bacillati</taxon>
        <taxon>Actinomycetota</taxon>
        <taxon>Actinomycetes</taxon>
        <taxon>Mycobacteriales</taxon>
        <taxon>Mycobacteriaceae</taxon>
        <taxon>Mycobacterium</taxon>
    </lineage>
</organism>
<evidence type="ECO:0000256" key="2">
    <source>
        <dbReference type="ARBA" id="ARBA00022617"/>
    </source>
</evidence>
<dbReference type="PANTHER" id="PTHR46696">
    <property type="entry name" value="P450, PUTATIVE (EUROFUNG)-RELATED"/>
    <property type="match status" value="1"/>
</dbReference>
<keyword evidence="3 7" id="KW-0479">Metal-binding</keyword>
<keyword evidence="2 7" id="KW-0349">Heme</keyword>
<dbReference type="InterPro" id="IPR001128">
    <property type="entry name" value="Cyt_P450"/>
</dbReference>
<dbReference type="GO" id="GO:0004497">
    <property type="term" value="F:monooxygenase activity"/>
    <property type="evidence" value="ECO:0007669"/>
    <property type="project" value="UniProtKB-KW"/>
</dbReference>
<evidence type="ECO:0000256" key="5">
    <source>
        <dbReference type="ARBA" id="ARBA00023004"/>
    </source>
</evidence>
<name>A0A1X1TNX8_9MYCO</name>
<dbReference type="GO" id="GO:0016705">
    <property type="term" value="F:oxidoreductase activity, acting on paired donors, with incorporation or reduction of molecular oxygen"/>
    <property type="evidence" value="ECO:0007669"/>
    <property type="project" value="InterPro"/>
</dbReference>
<dbReference type="InterPro" id="IPR017972">
    <property type="entry name" value="Cyt_P450_CS"/>
</dbReference>
<dbReference type="GO" id="GO:0005506">
    <property type="term" value="F:iron ion binding"/>
    <property type="evidence" value="ECO:0007669"/>
    <property type="project" value="InterPro"/>
</dbReference>
<sequence>MLRGGTATGAPTLSLDLYGREALANPVETYRRIRDAGAAVWLPKNRLWVMGRYCDVRQALGDDQNFVSGRGVAANPLTNALTAGTTLASDGEAHIKRRQQLWHSLSAKALCAVDPLLHAEAATLIDKLCARDDFDGVSEFAAHLPIRVVADLVGVDIDHIRMRKYGRAGFDTLGPANLRALAAMPDGLRFWYYARSIRPGNAKPGGWAAALLKAGREGTVSQAEAKAMVLDFIGPSLDTTILGAAQLLWSLGSNPHAWEELRSNPALVPAATVEAIRLCSPVRGFTRVVKQDTAIDGTTLRRGQRVALLYASANMDETQFDRPEVFSLHRKGTHLGWGFGAHSCIGMHLSKMEMHALLHAMIPEVARIEVADPVPLLNNTLQGFASLRAKFRR</sequence>
<evidence type="ECO:0000313" key="9">
    <source>
        <dbReference type="Proteomes" id="UP000467385"/>
    </source>
</evidence>
<dbReference type="OrthoDB" id="9801155at2"/>
<keyword evidence="9" id="KW-1185">Reference proteome</keyword>
<dbReference type="PRINTS" id="PR00359">
    <property type="entry name" value="BP450"/>
</dbReference>
<dbReference type="InterPro" id="IPR002397">
    <property type="entry name" value="Cyt_P450_B"/>
</dbReference>
<comment type="similarity">
    <text evidence="1 7">Belongs to the cytochrome P450 family.</text>
</comment>
<dbReference type="Gene3D" id="1.10.630.10">
    <property type="entry name" value="Cytochrome P450"/>
    <property type="match status" value="1"/>
</dbReference>
<keyword evidence="6 7" id="KW-0503">Monooxygenase</keyword>
<keyword evidence="4 7" id="KW-0560">Oxidoreductase</keyword>